<evidence type="ECO:0000313" key="6">
    <source>
        <dbReference type="Proteomes" id="UP000274756"/>
    </source>
</evidence>
<dbReference type="InterPro" id="IPR036116">
    <property type="entry name" value="FN3_sf"/>
</dbReference>
<dbReference type="OrthoDB" id="114660at2759"/>
<dbReference type="PANTHER" id="PTHR46957">
    <property type="entry name" value="CYTOKINE RECEPTOR"/>
    <property type="match status" value="1"/>
</dbReference>
<protein>
    <submittedName>
        <fullName evidence="7">Fibronectin type-III domain-containing protein</fullName>
    </submittedName>
</protein>
<feature type="domain" description="Fibronectin type-III" evidence="3">
    <location>
        <begin position="132"/>
        <end position="244"/>
    </location>
</feature>
<dbReference type="SUPFAM" id="SSF49265">
    <property type="entry name" value="Fibronectin type III"/>
    <property type="match status" value="1"/>
</dbReference>
<dbReference type="EMBL" id="UYYG01000002">
    <property type="protein sequence ID" value="VDN50344.1"/>
    <property type="molecule type" value="Genomic_DNA"/>
</dbReference>
<keyword evidence="1" id="KW-0732">Signal</keyword>
<dbReference type="PROSITE" id="PS50853">
    <property type="entry name" value="FN3"/>
    <property type="match status" value="2"/>
</dbReference>
<dbReference type="PANTHER" id="PTHR46957:SF3">
    <property type="entry name" value="CYTOKINE RECEPTOR"/>
    <property type="match status" value="1"/>
</dbReference>
<feature type="signal peptide" evidence="1">
    <location>
        <begin position="1"/>
        <end position="20"/>
    </location>
</feature>
<dbReference type="CDD" id="cd06263">
    <property type="entry name" value="MAM"/>
    <property type="match status" value="1"/>
</dbReference>
<evidence type="ECO:0000313" key="5">
    <source>
        <dbReference type="Proteomes" id="UP000038040"/>
    </source>
</evidence>
<proteinExistence type="predicted"/>
<gene>
    <name evidence="4" type="ORF">DME_LOCUS317</name>
</gene>
<feature type="domain" description="Fibronectin type-III" evidence="3">
    <location>
        <begin position="29"/>
        <end position="120"/>
    </location>
</feature>
<evidence type="ECO:0000259" key="3">
    <source>
        <dbReference type="PROSITE" id="PS50853"/>
    </source>
</evidence>
<dbReference type="Pfam" id="PF00629">
    <property type="entry name" value="MAM"/>
    <property type="match status" value="1"/>
</dbReference>
<dbReference type="InterPro" id="IPR050713">
    <property type="entry name" value="RTP_Phos/Ushers"/>
</dbReference>
<feature type="chain" id="PRO_5041039165" evidence="1">
    <location>
        <begin position="21"/>
        <end position="433"/>
    </location>
</feature>
<evidence type="ECO:0000259" key="2">
    <source>
        <dbReference type="PROSITE" id="PS50060"/>
    </source>
</evidence>
<evidence type="ECO:0000313" key="4">
    <source>
        <dbReference type="EMBL" id="VDN50344.1"/>
    </source>
</evidence>
<dbReference type="WBParaSite" id="DME_0000345101-mRNA-1">
    <property type="protein sequence ID" value="DME_0000345101-mRNA-1"/>
    <property type="gene ID" value="DME_0000345101"/>
</dbReference>
<dbReference type="SMART" id="SM00137">
    <property type="entry name" value="MAM"/>
    <property type="match status" value="1"/>
</dbReference>
<keyword evidence="6" id="KW-1185">Reference proteome</keyword>
<dbReference type="SMART" id="SM00060">
    <property type="entry name" value="FN3"/>
    <property type="match status" value="2"/>
</dbReference>
<evidence type="ECO:0000313" key="7">
    <source>
        <dbReference type="WBParaSite" id="DME_0000345101-mRNA-1"/>
    </source>
</evidence>
<name>A0A0N4U8R5_DRAME</name>
<dbReference type="InterPro" id="IPR000998">
    <property type="entry name" value="MAM_dom"/>
</dbReference>
<feature type="domain" description="MAM" evidence="2">
    <location>
        <begin position="255"/>
        <end position="417"/>
    </location>
</feature>
<reference evidence="4 6" key="2">
    <citation type="submission" date="2018-11" db="EMBL/GenBank/DDBJ databases">
        <authorList>
            <consortium name="Pathogen Informatics"/>
        </authorList>
    </citation>
    <scope>NUCLEOTIDE SEQUENCE [LARGE SCALE GENOMIC DNA]</scope>
</reference>
<organism evidence="5 7">
    <name type="scientific">Dracunculus medinensis</name>
    <name type="common">Guinea worm</name>
    <dbReference type="NCBI Taxonomy" id="318479"/>
    <lineage>
        <taxon>Eukaryota</taxon>
        <taxon>Metazoa</taxon>
        <taxon>Ecdysozoa</taxon>
        <taxon>Nematoda</taxon>
        <taxon>Chromadorea</taxon>
        <taxon>Rhabditida</taxon>
        <taxon>Spirurina</taxon>
        <taxon>Dracunculoidea</taxon>
        <taxon>Dracunculidae</taxon>
        <taxon>Dracunculus</taxon>
    </lineage>
</organism>
<dbReference type="AlphaFoldDB" id="A0A0N4U8R5"/>
<dbReference type="InterPro" id="IPR013783">
    <property type="entry name" value="Ig-like_fold"/>
</dbReference>
<dbReference type="PROSITE" id="PS50060">
    <property type="entry name" value="MAM_2"/>
    <property type="match status" value="1"/>
</dbReference>
<dbReference type="InterPro" id="IPR003961">
    <property type="entry name" value="FN3_dom"/>
</dbReference>
<dbReference type="CDD" id="cd00063">
    <property type="entry name" value="FN3"/>
    <property type="match status" value="2"/>
</dbReference>
<dbReference type="Proteomes" id="UP000038040">
    <property type="component" value="Unplaced"/>
</dbReference>
<dbReference type="Gene3D" id="2.60.40.10">
    <property type="entry name" value="Immunoglobulins"/>
    <property type="match status" value="2"/>
</dbReference>
<dbReference type="Gene3D" id="2.60.120.200">
    <property type="match status" value="1"/>
</dbReference>
<reference evidence="7" key="1">
    <citation type="submission" date="2017-02" db="UniProtKB">
        <authorList>
            <consortium name="WormBaseParasite"/>
        </authorList>
    </citation>
    <scope>IDENTIFICATION</scope>
</reference>
<accession>A0A0N4U8R5</accession>
<dbReference type="Pfam" id="PF00041">
    <property type="entry name" value="fn3"/>
    <property type="match status" value="2"/>
</dbReference>
<dbReference type="InterPro" id="IPR013320">
    <property type="entry name" value="ConA-like_dom_sf"/>
</dbReference>
<dbReference type="SUPFAM" id="SSF49899">
    <property type="entry name" value="Concanavalin A-like lectins/glucanases"/>
    <property type="match status" value="1"/>
</dbReference>
<evidence type="ECO:0000256" key="1">
    <source>
        <dbReference type="SAM" id="SignalP"/>
    </source>
</evidence>
<sequence>MNSSIICLIIAFVFAIVILAQEEWRVPDPPENVRCKTNGDSATLWWDPPASVNEILVRGYTVSYGIGTPSQKVIIEGANTNAFTINGLKPNTTYVFVLTAYNEAVGEDSEKVLLTATTEAKKSSNRIFKLHPPTNIRGKALSPSEIEIRWTDPNLNYENMVEPRFRKRIYIRLLRRKAKHHSCIYLRYGIHKSTIFEKISSRSQQIAISGLQPGAEYEIAVKVVMSDGLESAWSIRELINTPTEDSALRSFQLNTTCNFEFSMCGFESALDAPLKWIRIHPAANEQRLSRHMDGGDYYMVLQSSPSNDDRYGRLLSKFYYYKNGSSICINMKIFVPQNSYGVFTVSIFAENGDMFAHNQILFIAYLEKIQKEHWQTISLDVKSPGKFKLIIEVRKKEDKDFSVALDDINVFSGSCAIEKNAVPRLLAQYLGKS</sequence>
<dbReference type="Proteomes" id="UP000274756">
    <property type="component" value="Unassembled WGS sequence"/>
</dbReference>
<dbReference type="GO" id="GO:0016020">
    <property type="term" value="C:membrane"/>
    <property type="evidence" value="ECO:0007669"/>
    <property type="project" value="UniProtKB-SubCell"/>
</dbReference>
<dbReference type="STRING" id="318479.A0A0N4U8R5"/>